<dbReference type="RefSeq" id="XP_058330027.1">
    <property type="nucleotide sequence ID" value="XM_058474287.1"/>
</dbReference>
<keyword evidence="5" id="KW-1185">Reference proteome</keyword>
<dbReference type="GO" id="GO:0010772">
    <property type="term" value="P:meiotic DNA recombinase assembly involved in reciprocal meiotic recombination"/>
    <property type="evidence" value="ECO:0007669"/>
    <property type="project" value="TreeGrafter"/>
</dbReference>
<comment type="caution">
    <text evidence="4">The sequence shown here is derived from an EMBL/GenBank/DDBJ whole genome shotgun (WGS) entry which is preliminary data.</text>
</comment>
<reference evidence="4" key="1">
    <citation type="submission" date="2022-11" db="EMBL/GenBank/DDBJ databases">
        <authorList>
            <person name="Petersen C."/>
        </authorList>
    </citation>
    <scope>NUCLEOTIDE SEQUENCE</scope>
    <source>
        <strain evidence="4">IBT 19713</strain>
    </source>
</reference>
<organism evidence="4 5">
    <name type="scientific">Penicillium chermesinum</name>
    <dbReference type="NCBI Taxonomy" id="63820"/>
    <lineage>
        <taxon>Eukaryota</taxon>
        <taxon>Fungi</taxon>
        <taxon>Dikarya</taxon>
        <taxon>Ascomycota</taxon>
        <taxon>Pezizomycotina</taxon>
        <taxon>Eurotiomycetes</taxon>
        <taxon>Eurotiomycetidae</taxon>
        <taxon>Eurotiales</taxon>
        <taxon>Aspergillaceae</taxon>
        <taxon>Penicillium</taxon>
    </lineage>
</organism>
<dbReference type="GeneID" id="83201590"/>
<protein>
    <submittedName>
        <fullName evidence="4">Uncharacterized protein</fullName>
    </submittedName>
</protein>
<comment type="similarity">
    <text evidence="1">Belongs to the SWI5/SAE3 family.</text>
</comment>
<keyword evidence="3" id="KW-0234">DNA repair</keyword>
<dbReference type="PANTHER" id="PTHR28529">
    <property type="entry name" value="DNA REPAIR PROTEIN SWI5 HOMOLOG"/>
    <property type="match status" value="1"/>
</dbReference>
<evidence type="ECO:0000313" key="4">
    <source>
        <dbReference type="EMBL" id="KAJ5232034.1"/>
    </source>
</evidence>
<dbReference type="GO" id="GO:0032798">
    <property type="term" value="C:Swi5-Sfr1 complex"/>
    <property type="evidence" value="ECO:0007669"/>
    <property type="project" value="TreeGrafter"/>
</dbReference>
<dbReference type="Proteomes" id="UP001150941">
    <property type="component" value="Unassembled WGS sequence"/>
</dbReference>
<dbReference type="OrthoDB" id="255837at2759"/>
<dbReference type="EMBL" id="JAPQKS010000004">
    <property type="protein sequence ID" value="KAJ5232034.1"/>
    <property type="molecule type" value="Genomic_DNA"/>
</dbReference>
<dbReference type="GO" id="GO:0000709">
    <property type="term" value="P:meiotic joint molecule formation"/>
    <property type="evidence" value="ECO:0007669"/>
    <property type="project" value="TreeGrafter"/>
</dbReference>
<sequence>MGEIADLYSATGADETASEIVNRHIRYLHRYNEMRDSGLGMLSLLAENKGLTLAQIYKERGMNETVELWFPG</sequence>
<keyword evidence="2" id="KW-0227">DNA damage</keyword>
<dbReference type="GO" id="GO:0034974">
    <property type="term" value="C:Swi5-Swi2 complex"/>
    <property type="evidence" value="ECO:0007669"/>
    <property type="project" value="TreeGrafter"/>
</dbReference>
<dbReference type="AlphaFoldDB" id="A0A9W9NYC5"/>
<dbReference type="PANTHER" id="PTHR28529:SF2">
    <property type="entry name" value="DNA REPAIR PROTEIN SWI5 HOMOLOG"/>
    <property type="match status" value="1"/>
</dbReference>
<evidence type="ECO:0000313" key="5">
    <source>
        <dbReference type="Proteomes" id="UP001150941"/>
    </source>
</evidence>
<name>A0A9W9NYC5_9EURO</name>
<gene>
    <name evidence="4" type="ORF">N7468_004990</name>
</gene>
<dbReference type="Pfam" id="PF07061">
    <property type="entry name" value="Swi5"/>
    <property type="match status" value="1"/>
</dbReference>
<dbReference type="Gene3D" id="1.20.5.170">
    <property type="match status" value="1"/>
</dbReference>
<evidence type="ECO:0000256" key="3">
    <source>
        <dbReference type="ARBA" id="ARBA00023204"/>
    </source>
</evidence>
<evidence type="ECO:0000256" key="1">
    <source>
        <dbReference type="ARBA" id="ARBA00008060"/>
    </source>
</evidence>
<evidence type="ECO:0000256" key="2">
    <source>
        <dbReference type="ARBA" id="ARBA00022763"/>
    </source>
</evidence>
<dbReference type="InterPro" id="IPR010760">
    <property type="entry name" value="DNA-repair_Swi5"/>
</dbReference>
<accession>A0A9W9NYC5</accession>
<proteinExistence type="inferred from homology"/>
<reference evidence="4" key="2">
    <citation type="journal article" date="2023" name="IMA Fungus">
        <title>Comparative genomic study of the Penicillium genus elucidates a diverse pangenome and 15 lateral gene transfer events.</title>
        <authorList>
            <person name="Petersen C."/>
            <person name="Sorensen T."/>
            <person name="Nielsen M.R."/>
            <person name="Sondergaard T.E."/>
            <person name="Sorensen J.L."/>
            <person name="Fitzpatrick D.A."/>
            <person name="Frisvad J.C."/>
            <person name="Nielsen K.L."/>
        </authorList>
    </citation>
    <scope>NUCLEOTIDE SEQUENCE</scope>
    <source>
        <strain evidence="4">IBT 19713</strain>
    </source>
</reference>